<evidence type="ECO:0000313" key="3">
    <source>
        <dbReference type="Proteomes" id="UP000663193"/>
    </source>
</evidence>
<proteinExistence type="predicted"/>
<dbReference type="VEuPathDB" id="FungiDB:JI435_050010"/>
<gene>
    <name evidence="2" type="ORF">JI435_050010</name>
</gene>
<evidence type="ECO:0000256" key="1">
    <source>
        <dbReference type="SAM" id="MobiDB-lite"/>
    </source>
</evidence>
<organism evidence="2 3">
    <name type="scientific">Phaeosphaeria nodorum (strain SN15 / ATCC MYA-4574 / FGSC 10173)</name>
    <name type="common">Glume blotch fungus</name>
    <name type="synonym">Parastagonospora nodorum</name>
    <dbReference type="NCBI Taxonomy" id="321614"/>
    <lineage>
        <taxon>Eukaryota</taxon>
        <taxon>Fungi</taxon>
        <taxon>Dikarya</taxon>
        <taxon>Ascomycota</taxon>
        <taxon>Pezizomycotina</taxon>
        <taxon>Dothideomycetes</taxon>
        <taxon>Pleosporomycetidae</taxon>
        <taxon>Pleosporales</taxon>
        <taxon>Pleosporineae</taxon>
        <taxon>Phaeosphaeriaceae</taxon>
        <taxon>Parastagonospora</taxon>
    </lineage>
</organism>
<protein>
    <submittedName>
        <fullName evidence="2">Uncharacterized protein</fullName>
    </submittedName>
</protein>
<dbReference type="AlphaFoldDB" id="A0A7U2I3I6"/>
<feature type="compositionally biased region" description="Pro residues" evidence="1">
    <location>
        <begin position="109"/>
        <end position="118"/>
    </location>
</feature>
<name>A0A7U2I3I6_PHANO</name>
<dbReference type="EMBL" id="CP069035">
    <property type="protein sequence ID" value="QRD02031.1"/>
    <property type="molecule type" value="Genomic_DNA"/>
</dbReference>
<evidence type="ECO:0000313" key="2">
    <source>
        <dbReference type="EMBL" id="QRD02031.1"/>
    </source>
</evidence>
<feature type="region of interest" description="Disordered" evidence="1">
    <location>
        <begin position="104"/>
        <end position="127"/>
    </location>
</feature>
<keyword evidence="3" id="KW-1185">Reference proteome</keyword>
<reference evidence="3" key="1">
    <citation type="journal article" date="2021" name="BMC Genomics">
        <title>Chromosome-level genome assembly and manually-curated proteome of model necrotroph Parastagonospora nodorum Sn15 reveals a genome-wide trove of candidate effector homologs, and redundancy of virulence-related functions within an accessory chromosome.</title>
        <authorList>
            <person name="Bertazzoni S."/>
            <person name="Jones D.A.B."/>
            <person name="Phan H.T."/>
            <person name="Tan K.-C."/>
            <person name="Hane J.K."/>
        </authorList>
    </citation>
    <scope>NUCLEOTIDE SEQUENCE [LARGE SCALE GENOMIC DNA]</scope>
    <source>
        <strain evidence="3">SN15 / ATCC MYA-4574 / FGSC 10173)</strain>
    </source>
</reference>
<feature type="non-terminal residue" evidence="2">
    <location>
        <position position="260"/>
    </location>
</feature>
<dbReference type="Proteomes" id="UP000663193">
    <property type="component" value="Chromosome 13"/>
</dbReference>
<dbReference type="OrthoDB" id="3993201at2759"/>
<accession>A0A7U2I3I6</accession>
<sequence>RFLVIIPQHLQSIGADLYCTPGQIGHFLYYFKATHRLLPSPLLFPSQFSIDSYVYSTHFHPRPPRPHIHIHLHLHLHLQNHNPLPVHHRPNNLLLHPHIRQAHRHALRPAPPQPPPPTNDTGKPARHFNTSRTLKAVNDSSTIDFAYLPESGSDAQASNQAFRVPILPGREASDAVKARNTEAETPVFIPVVSTASADDTHIHAPSALSETTSDLQGLASSVAKTLQTRSEGEGMTKQILNDLWEDIVELGQGGKPLAKA</sequence>